<evidence type="ECO:0000313" key="1">
    <source>
        <dbReference type="EMBL" id="WZN43807.1"/>
    </source>
</evidence>
<protein>
    <submittedName>
        <fullName evidence="1">Uncharacterized protein</fullName>
    </submittedName>
</protein>
<reference evidence="2" key="1">
    <citation type="submission" date="2024-03" db="EMBL/GenBank/DDBJ databases">
        <title>Chitinophaga horti sp. nov., isolated from garden soil.</title>
        <authorList>
            <person name="Lee D.S."/>
            <person name="Han D.M."/>
            <person name="Baek J.H."/>
            <person name="Choi D.G."/>
            <person name="Jeon J.H."/>
            <person name="Jeon C.O."/>
        </authorList>
    </citation>
    <scope>NUCLEOTIDE SEQUENCE [LARGE SCALE GENOMIC DNA]</scope>
    <source>
        <strain evidence="2">GPA1</strain>
    </source>
</reference>
<organism evidence="1 2">
    <name type="scientific">Chitinophaga pollutisoli</name>
    <dbReference type="NCBI Taxonomy" id="3133966"/>
    <lineage>
        <taxon>Bacteria</taxon>
        <taxon>Pseudomonadati</taxon>
        <taxon>Bacteroidota</taxon>
        <taxon>Chitinophagia</taxon>
        <taxon>Chitinophagales</taxon>
        <taxon>Chitinophagaceae</taxon>
        <taxon>Chitinophaga</taxon>
    </lineage>
</organism>
<evidence type="ECO:0000313" key="2">
    <source>
        <dbReference type="Proteomes" id="UP001485459"/>
    </source>
</evidence>
<dbReference type="RefSeq" id="WP_341838602.1">
    <property type="nucleotide sequence ID" value="NZ_CP149822.1"/>
</dbReference>
<keyword evidence="2" id="KW-1185">Reference proteome</keyword>
<accession>A0ABZ2YXH4</accession>
<proteinExistence type="predicted"/>
<sequence>MSQNNPNDILAEQIASKLLEEGLIDKSSEKKFIKGISQGAYKEADWKTLLEEVINKPKPDSDETKNTEN</sequence>
<name>A0ABZ2YXH4_9BACT</name>
<dbReference type="Proteomes" id="UP001485459">
    <property type="component" value="Chromosome"/>
</dbReference>
<dbReference type="EMBL" id="CP149822">
    <property type="protein sequence ID" value="WZN43807.1"/>
    <property type="molecule type" value="Genomic_DNA"/>
</dbReference>
<gene>
    <name evidence="1" type="ORF">WJU16_12315</name>
</gene>